<evidence type="ECO:0000313" key="5">
    <source>
        <dbReference type="EMBL" id="KEO83919.1"/>
    </source>
</evidence>
<dbReference type="AlphaFoldDB" id="A0A074LS23"/>
<dbReference type="InterPro" id="IPR006683">
    <property type="entry name" value="Thioestr_dom"/>
</dbReference>
<evidence type="ECO:0000259" key="4">
    <source>
        <dbReference type="PROSITE" id="PS51770"/>
    </source>
</evidence>
<evidence type="ECO:0000256" key="3">
    <source>
        <dbReference type="PROSITE-ProRule" id="PRU01106"/>
    </source>
</evidence>
<dbReference type="EMBL" id="JMIR01000007">
    <property type="protein sequence ID" value="KEO83919.1"/>
    <property type="molecule type" value="Genomic_DNA"/>
</dbReference>
<gene>
    <name evidence="5" type="ORF">EL26_06950</name>
</gene>
<dbReference type="InterPro" id="IPR040170">
    <property type="entry name" value="Cytosol_ACT"/>
</dbReference>
<organism evidence="5 6">
    <name type="scientific">Tumebacillus flagellatus</name>
    <dbReference type="NCBI Taxonomy" id="1157490"/>
    <lineage>
        <taxon>Bacteria</taxon>
        <taxon>Bacillati</taxon>
        <taxon>Bacillota</taxon>
        <taxon>Bacilli</taxon>
        <taxon>Bacillales</taxon>
        <taxon>Alicyclobacillaceae</taxon>
        <taxon>Tumebacillus</taxon>
    </lineage>
</organism>
<sequence length="179" mass="20204">MSQETTHGLPPKRMLESRAVKASIVLPPDTNNHNTMFGGKVMSYIDDIAAISAMRHCRQRVVTASTDSVDFLHPIKNGDSICLESFVTWTHKTSMEVFVKVTAEDLMTGSREICATAFLTFVALDPDNRPIVVPPVYPESEEEKFLHESAPARAEIRRERRSNSRELAQKFVCKKPWEV</sequence>
<dbReference type="InterPro" id="IPR033120">
    <property type="entry name" value="HOTDOG_ACOT"/>
</dbReference>
<dbReference type="Proteomes" id="UP000027931">
    <property type="component" value="Unassembled WGS sequence"/>
</dbReference>
<dbReference type="GO" id="GO:0005829">
    <property type="term" value="C:cytosol"/>
    <property type="evidence" value="ECO:0007669"/>
    <property type="project" value="TreeGrafter"/>
</dbReference>
<dbReference type="Pfam" id="PF03061">
    <property type="entry name" value="4HBT"/>
    <property type="match status" value="1"/>
</dbReference>
<dbReference type="eggNOG" id="COG1607">
    <property type="taxonomic scope" value="Bacteria"/>
</dbReference>
<comment type="similarity">
    <text evidence="1">Belongs to the acyl coenzyme A hydrolase family.</text>
</comment>
<dbReference type="InterPro" id="IPR029069">
    <property type="entry name" value="HotDog_dom_sf"/>
</dbReference>
<evidence type="ECO:0000256" key="1">
    <source>
        <dbReference type="ARBA" id="ARBA00010458"/>
    </source>
</evidence>
<accession>A0A074LS23</accession>
<evidence type="ECO:0000256" key="2">
    <source>
        <dbReference type="ARBA" id="ARBA00022801"/>
    </source>
</evidence>
<dbReference type="GO" id="GO:0009062">
    <property type="term" value="P:fatty acid catabolic process"/>
    <property type="evidence" value="ECO:0007669"/>
    <property type="project" value="TreeGrafter"/>
</dbReference>
<dbReference type="PANTHER" id="PTHR11049">
    <property type="entry name" value="ACYL COENZYME A THIOESTER HYDROLASE"/>
    <property type="match status" value="1"/>
</dbReference>
<dbReference type="Gene3D" id="3.10.129.10">
    <property type="entry name" value="Hotdog Thioesterase"/>
    <property type="match status" value="1"/>
</dbReference>
<evidence type="ECO:0000313" key="6">
    <source>
        <dbReference type="Proteomes" id="UP000027931"/>
    </source>
</evidence>
<proteinExistence type="inferred from homology"/>
<dbReference type="RefSeq" id="WP_038085927.1">
    <property type="nucleotide sequence ID" value="NZ_JMIR01000007.1"/>
</dbReference>
<dbReference type="PANTHER" id="PTHR11049:SF24">
    <property type="entry name" value="CYTOSOLIC ACYL COENZYME A THIOESTER HYDROLASE"/>
    <property type="match status" value="1"/>
</dbReference>
<keyword evidence="2 3" id="KW-0378">Hydrolase</keyword>
<dbReference type="GO" id="GO:0052816">
    <property type="term" value="F:long-chain fatty acyl-CoA hydrolase activity"/>
    <property type="evidence" value="ECO:0007669"/>
    <property type="project" value="TreeGrafter"/>
</dbReference>
<reference evidence="5 6" key="1">
    <citation type="journal article" date="2013" name="Int. J. Syst. Evol. Microbiol.">
        <title>Tumebacillus flagellatus sp. nov., an alpha-amylase/pullulanase-producing bacterium isolated from cassava wastewater.</title>
        <authorList>
            <person name="Wang Q."/>
            <person name="Xie N."/>
            <person name="Qin Y."/>
            <person name="Shen N."/>
            <person name="Zhu J."/>
            <person name="Mi H."/>
            <person name="Huang R."/>
        </authorList>
    </citation>
    <scope>NUCLEOTIDE SEQUENCE [LARGE SCALE GENOMIC DNA]</scope>
    <source>
        <strain evidence="5 6">GST4</strain>
    </source>
</reference>
<dbReference type="STRING" id="1157490.EL26_06950"/>
<dbReference type="SUPFAM" id="SSF54637">
    <property type="entry name" value="Thioesterase/thiol ester dehydrase-isomerase"/>
    <property type="match status" value="1"/>
</dbReference>
<keyword evidence="6" id="KW-1185">Reference proteome</keyword>
<protein>
    <recommendedName>
        <fullName evidence="4">HotDog ACOT-type domain-containing protein</fullName>
    </recommendedName>
</protein>
<comment type="caution">
    <text evidence="5">The sequence shown here is derived from an EMBL/GenBank/DDBJ whole genome shotgun (WGS) entry which is preliminary data.</text>
</comment>
<dbReference type="GO" id="GO:0006637">
    <property type="term" value="P:acyl-CoA metabolic process"/>
    <property type="evidence" value="ECO:0007669"/>
    <property type="project" value="TreeGrafter"/>
</dbReference>
<feature type="domain" description="HotDog ACOT-type" evidence="4">
    <location>
        <begin position="15"/>
        <end position="127"/>
    </location>
</feature>
<name>A0A074LS23_9BACL</name>
<dbReference type="PROSITE" id="PS51770">
    <property type="entry name" value="HOTDOG_ACOT"/>
    <property type="match status" value="1"/>
</dbReference>
<dbReference type="CDD" id="cd03442">
    <property type="entry name" value="BFIT_BACH"/>
    <property type="match status" value="1"/>
</dbReference>